<dbReference type="PROSITE" id="PS51257">
    <property type="entry name" value="PROKAR_LIPOPROTEIN"/>
    <property type="match status" value="1"/>
</dbReference>
<dbReference type="OrthoDB" id="9805821at2"/>
<evidence type="ECO:0000313" key="9">
    <source>
        <dbReference type="EMBL" id="GEE01560.1"/>
    </source>
</evidence>
<keyword evidence="5" id="KW-0326">Glycosidase</keyword>
<dbReference type="GO" id="GO:0009254">
    <property type="term" value="P:peptidoglycan turnover"/>
    <property type="evidence" value="ECO:0007669"/>
    <property type="project" value="TreeGrafter"/>
</dbReference>
<comment type="caution">
    <text evidence="9">The sequence shown here is derived from an EMBL/GenBank/DDBJ whole genome shotgun (WGS) entry which is preliminary data.</text>
</comment>
<dbReference type="InterPro" id="IPR050226">
    <property type="entry name" value="NagZ_Beta-hexosaminidase"/>
</dbReference>
<proteinExistence type="inferred from homology"/>
<evidence type="ECO:0000256" key="6">
    <source>
        <dbReference type="SAM" id="MobiDB-lite"/>
    </source>
</evidence>
<dbReference type="InterPro" id="IPR017853">
    <property type="entry name" value="GH"/>
</dbReference>
<sequence length="392" mass="40800">MRALRPIVAALTATSLLAVAACGDSPSDVAQSSSAATSTSSTSAKATSTAAGPKFCGSDELAKLSEREKLAQLLVVGVTDAADAKQVVEREHLGGVFIGSWTDMSMLSDGSVKKLSAAQDIPLMVTVDQEGGRVSRLSKLGIDMPAPRVLAKTKTPEQVRAMTKAAGLKMKALGITVDFAPSADVSNEADDEVIGDRSFSNDPDVVAKYARAYAQGLQDAGIMPVYKHFPGHGHGSGDSHTGTVRTPPLKDLISNDLVPYKTLLKYPGNVGVMVGHLIVPGLTGPDTPSSISPATIGMLRKGTRYGGVPFDGVVFSDDLSGMKAISDKFPIDVAVRKAIAAGSDVGLWLTTDKVSEVLDSLEKAVASHKLSSKRVDQSVVRILKAKGVVTCA</sequence>
<evidence type="ECO:0000256" key="3">
    <source>
        <dbReference type="ARBA" id="ARBA00012663"/>
    </source>
</evidence>
<comment type="similarity">
    <text evidence="2">Belongs to the glycosyl hydrolase 3 family.</text>
</comment>
<comment type="catalytic activity">
    <reaction evidence="1">
        <text>Hydrolysis of terminal non-reducing N-acetyl-D-hexosamine residues in N-acetyl-beta-D-hexosaminides.</text>
        <dbReference type="EC" id="3.2.1.52"/>
    </reaction>
</comment>
<dbReference type="GO" id="GO:0004563">
    <property type="term" value="F:beta-N-acetylhexosaminidase activity"/>
    <property type="evidence" value="ECO:0007669"/>
    <property type="project" value="UniProtKB-EC"/>
</dbReference>
<evidence type="ECO:0000256" key="1">
    <source>
        <dbReference type="ARBA" id="ARBA00001231"/>
    </source>
</evidence>
<evidence type="ECO:0000256" key="7">
    <source>
        <dbReference type="SAM" id="SignalP"/>
    </source>
</evidence>
<keyword evidence="4 9" id="KW-0378">Hydrolase</keyword>
<evidence type="ECO:0000313" key="10">
    <source>
        <dbReference type="Proteomes" id="UP000444960"/>
    </source>
</evidence>
<feature type="signal peptide" evidence="7">
    <location>
        <begin position="1"/>
        <end position="20"/>
    </location>
</feature>
<keyword evidence="7" id="KW-0732">Signal</keyword>
<dbReference type="PANTHER" id="PTHR30480:SF13">
    <property type="entry name" value="BETA-HEXOSAMINIDASE"/>
    <property type="match status" value="1"/>
</dbReference>
<feature type="region of interest" description="Disordered" evidence="6">
    <location>
        <begin position="29"/>
        <end position="51"/>
    </location>
</feature>
<feature type="domain" description="Glycoside hydrolase family 3 N-terminal" evidence="8">
    <location>
        <begin position="67"/>
        <end position="384"/>
    </location>
</feature>
<dbReference type="InterPro" id="IPR001764">
    <property type="entry name" value="Glyco_hydro_3_N"/>
</dbReference>
<dbReference type="EMBL" id="BJOV01000003">
    <property type="protein sequence ID" value="GEE01560.1"/>
    <property type="molecule type" value="Genomic_DNA"/>
</dbReference>
<evidence type="ECO:0000259" key="8">
    <source>
        <dbReference type="Pfam" id="PF00933"/>
    </source>
</evidence>
<protein>
    <recommendedName>
        <fullName evidence="3">beta-N-acetylhexosaminidase</fullName>
        <ecNumber evidence="3">3.2.1.52</ecNumber>
    </recommendedName>
</protein>
<organism evidence="9 10">
    <name type="scientific">Gordonia spumicola</name>
    <dbReference type="NCBI Taxonomy" id="589161"/>
    <lineage>
        <taxon>Bacteria</taxon>
        <taxon>Bacillati</taxon>
        <taxon>Actinomycetota</taxon>
        <taxon>Actinomycetes</taxon>
        <taxon>Mycobacteriales</taxon>
        <taxon>Gordoniaceae</taxon>
        <taxon>Gordonia</taxon>
    </lineage>
</organism>
<evidence type="ECO:0000256" key="4">
    <source>
        <dbReference type="ARBA" id="ARBA00022801"/>
    </source>
</evidence>
<feature type="compositionally biased region" description="Low complexity" evidence="6">
    <location>
        <begin position="32"/>
        <end position="51"/>
    </location>
</feature>
<evidence type="ECO:0000256" key="5">
    <source>
        <dbReference type="ARBA" id="ARBA00023295"/>
    </source>
</evidence>
<feature type="chain" id="PRO_5038732830" description="beta-N-acetylhexosaminidase" evidence="7">
    <location>
        <begin position="21"/>
        <end position="392"/>
    </location>
</feature>
<dbReference type="Pfam" id="PF00933">
    <property type="entry name" value="Glyco_hydro_3"/>
    <property type="match status" value="1"/>
</dbReference>
<gene>
    <name evidence="9" type="ORF">nbrc107696_20060</name>
</gene>
<dbReference type="RefSeq" id="WP_161895335.1">
    <property type="nucleotide sequence ID" value="NZ_BJOV01000003.1"/>
</dbReference>
<evidence type="ECO:0000256" key="2">
    <source>
        <dbReference type="ARBA" id="ARBA00005336"/>
    </source>
</evidence>
<name>A0A7I9V8Z4_9ACTN</name>
<dbReference type="SUPFAM" id="SSF51445">
    <property type="entry name" value="(Trans)glycosidases"/>
    <property type="match status" value="1"/>
</dbReference>
<keyword evidence="10" id="KW-1185">Reference proteome</keyword>
<dbReference type="Proteomes" id="UP000444960">
    <property type="component" value="Unassembled WGS sequence"/>
</dbReference>
<dbReference type="EC" id="3.2.1.52" evidence="3"/>
<accession>A0A7I9V8Z4</accession>
<dbReference type="GO" id="GO:0005975">
    <property type="term" value="P:carbohydrate metabolic process"/>
    <property type="evidence" value="ECO:0007669"/>
    <property type="project" value="InterPro"/>
</dbReference>
<dbReference type="InterPro" id="IPR036962">
    <property type="entry name" value="Glyco_hydro_3_N_sf"/>
</dbReference>
<dbReference type="Gene3D" id="3.20.20.300">
    <property type="entry name" value="Glycoside hydrolase, family 3, N-terminal domain"/>
    <property type="match status" value="1"/>
</dbReference>
<reference evidence="10" key="1">
    <citation type="submission" date="2019-06" db="EMBL/GenBank/DDBJ databases">
        <title>Gordonia isolated from sludge of a wastewater treatment plant.</title>
        <authorList>
            <person name="Tamura T."/>
            <person name="Aoyama K."/>
            <person name="Kang Y."/>
            <person name="Saito S."/>
            <person name="Akiyama N."/>
            <person name="Yazawa K."/>
            <person name="Gonoi T."/>
            <person name="Mikami Y."/>
        </authorList>
    </citation>
    <scope>NUCLEOTIDE SEQUENCE [LARGE SCALE GENOMIC DNA]</scope>
    <source>
        <strain evidence="10">NBRC 107696</strain>
    </source>
</reference>
<dbReference type="PANTHER" id="PTHR30480">
    <property type="entry name" value="BETA-HEXOSAMINIDASE-RELATED"/>
    <property type="match status" value="1"/>
</dbReference>
<dbReference type="AlphaFoldDB" id="A0A7I9V8Z4"/>